<dbReference type="Proteomes" id="UP001187471">
    <property type="component" value="Unassembled WGS sequence"/>
</dbReference>
<dbReference type="InterPro" id="IPR002182">
    <property type="entry name" value="NB-ARC"/>
</dbReference>
<keyword evidence="5" id="KW-0547">Nucleotide-binding</keyword>
<dbReference type="PANTHER" id="PTHR33463:SF209">
    <property type="entry name" value="DISEASE RESISTANCE PROTEIN RPS2-LIKE"/>
    <property type="match status" value="1"/>
</dbReference>
<evidence type="ECO:0000259" key="7">
    <source>
        <dbReference type="Pfam" id="PF23247"/>
    </source>
</evidence>
<dbReference type="InterPro" id="IPR032675">
    <property type="entry name" value="LRR_dom_sf"/>
</dbReference>
<dbReference type="GO" id="GO:0043531">
    <property type="term" value="F:ADP binding"/>
    <property type="evidence" value="ECO:0007669"/>
    <property type="project" value="InterPro"/>
</dbReference>
<feature type="domain" description="Disease resistance protein At4g27190-like leucine-rich repeats" evidence="7">
    <location>
        <begin position="379"/>
        <end position="450"/>
    </location>
</feature>
<keyword evidence="2" id="KW-0433">Leucine-rich repeat</keyword>
<protein>
    <submittedName>
        <fullName evidence="8">Uncharacterized protein</fullName>
    </submittedName>
</protein>
<feature type="domain" description="NB-ARC" evidence="6">
    <location>
        <begin position="1"/>
        <end position="140"/>
    </location>
</feature>
<keyword evidence="4" id="KW-0611">Plant defense</keyword>
<name>A0AA88S4B8_9ASTE</name>
<dbReference type="PRINTS" id="PR00364">
    <property type="entry name" value="DISEASERSIST"/>
</dbReference>
<dbReference type="InterPro" id="IPR050905">
    <property type="entry name" value="Plant_NBS-LRR"/>
</dbReference>
<dbReference type="InterPro" id="IPR042197">
    <property type="entry name" value="Apaf_helical"/>
</dbReference>
<dbReference type="Gene3D" id="1.10.8.430">
    <property type="entry name" value="Helical domain of apoptotic protease-activating factors"/>
    <property type="match status" value="1"/>
</dbReference>
<dbReference type="Gene3D" id="1.10.10.10">
    <property type="entry name" value="Winged helix-like DNA-binding domain superfamily/Winged helix DNA-binding domain"/>
    <property type="match status" value="1"/>
</dbReference>
<dbReference type="SUPFAM" id="SSF52058">
    <property type="entry name" value="L domain-like"/>
    <property type="match status" value="1"/>
</dbReference>
<dbReference type="SUPFAM" id="SSF52540">
    <property type="entry name" value="P-loop containing nucleoside triphosphate hydrolases"/>
    <property type="match status" value="1"/>
</dbReference>
<dbReference type="Pfam" id="PF23247">
    <property type="entry name" value="LRR_RPS2"/>
    <property type="match status" value="1"/>
</dbReference>
<evidence type="ECO:0000256" key="3">
    <source>
        <dbReference type="ARBA" id="ARBA00022737"/>
    </source>
</evidence>
<sequence length="620" mass="70066">MPGVGKTTMMEEIRRALVLNKEFEEVAVAVVSATLDVKSIQRKLASGLGLSDLDKEADESTRAGLLRRRLKNGKKILIILDDVWCKLPLADIGIDFGDSKNCKIFMTSRERRVCEANKCMSFLIDILSKEEAWSLFRQHAGNCVDYPDISPVSEVVFNECGRLPLIIRAVGEALKDGDLFEWKDAQRQFESCTPHMIANIDDQAYKTLELSFNKLKPEEAKSCLLLCSLFPEDAAISIDEVSLLAKAMGFLPNTDSIEDARNRALSLAKTLKTSCLLQECEDGDSVKLHDVIRDVSVHVASEDVKYRFMVKSVVSAWPEIHEARRAISLRIETTLELPRKLECPQLQTLMLNSNKYACTRVPDTFFDGLENLAGLNVRELHVPLLSRMSTFSISRLPELQLLWNRDPCGILDFQSLTVIKIEHCGLLKMLFSCSVARALEQLRVLIVGSCPMIETIVYDDEGKEGTGHSIEFPRLKFIKLEELPRLTSFCNAKIALTMYSLTASRLDRCPRILGFSSGQLHMPKMKISSGQLATQLRMTYLGRAPSPWITVTDLNKQLQELVTDKDSSRNWVKTDVVDNFLEELAWNDRYEIQKYKIFNELYPTTSIFLIRQSSMIGSSK</sequence>
<gene>
    <name evidence="8" type="ORF">RJ640_026569</name>
</gene>
<comment type="similarity">
    <text evidence="1">Belongs to the disease resistance NB-LRR family.</text>
</comment>
<evidence type="ECO:0000313" key="9">
    <source>
        <dbReference type="Proteomes" id="UP001187471"/>
    </source>
</evidence>
<evidence type="ECO:0000313" key="8">
    <source>
        <dbReference type="EMBL" id="KAK2995802.1"/>
    </source>
</evidence>
<dbReference type="EMBL" id="JAVXUO010000053">
    <property type="protein sequence ID" value="KAK2995802.1"/>
    <property type="molecule type" value="Genomic_DNA"/>
</dbReference>
<dbReference type="GO" id="GO:0006952">
    <property type="term" value="P:defense response"/>
    <property type="evidence" value="ECO:0007669"/>
    <property type="project" value="UniProtKB-KW"/>
</dbReference>
<evidence type="ECO:0000256" key="5">
    <source>
        <dbReference type="ARBA" id="ARBA00022840"/>
    </source>
</evidence>
<dbReference type="InterPro" id="IPR036388">
    <property type="entry name" value="WH-like_DNA-bd_sf"/>
</dbReference>
<evidence type="ECO:0000256" key="2">
    <source>
        <dbReference type="ARBA" id="ARBA00022614"/>
    </source>
</evidence>
<dbReference type="PANTHER" id="PTHR33463">
    <property type="entry name" value="NB-ARC DOMAIN-CONTAINING PROTEIN-RELATED"/>
    <property type="match status" value="1"/>
</dbReference>
<comment type="caution">
    <text evidence="8">The sequence shown here is derived from an EMBL/GenBank/DDBJ whole genome shotgun (WGS) entry which is preliminary data.</text>
</comment>
<keyword evidence="5" id="KW-0067">ATP-binding</keyword>
<keyword evidence="9" id="KW-1185">Reference proteome</keyword>
<evidence type="ECO:0000259" key="6">
    <source>
        <dbReference type="Pfam" id="PF00931"/>
    </source>
</evidence>
<accession>A0AA88S4B8</accession>
<evidence type="ECO:0000256" key="4">
    <source>
        <dbReference type="ARBA" id="ARBA00022821"/>
    </source>
</evidence>
<proteinExistence type="inferred from homology"/>
<dbReference type="InterPro" id="IPR027417">
    <property type="entry name" value="P-loop_NTPase"/>
</dbReference>
<organism evidence="8 9">
    <name type="scientific">Escallonia rubra</name>
    <dbReference type="NCBI Taxonomy" id="112253"/>
    <lineage>
        <taxon>Eukaryota</taxon>
        <taxon>Viridiplantae</taxon>
        <taxon>Streptophyta</taxon>
        <taxon>Embryophyta</taxon>
        <taxon>Tracheophyta</taxon>
        <taxon>Spermatophyta</taxon>
        <taxon>Magnoliopsida</taxon>
        <taxon>eudicotyledons</taxon>
        <taxon>Gunneridae</taxon>
        <taxon>Pentapetalae</taxon>
        <taxon>asterids</taxon>
        <taxon>campanulids</taxon>
        <taxon>Escalloniales</taxon>
        <taxon>Escalloniaceae</taxon>
        <taxon>Escallonia</taxon>
    </lineage>
</organism>
<dbReference type="InterPro" id="IPR057135">
    <property type="entry name" value="At4g27190-like_LRR"/>
</dbReference>
<dbReference type="Gene3D" id="3.80.10.10">
    <property type="entry name" value="Ribonuclease Inhibitor"/>
    <property type="match status" value="1"/>
</dbReference>
<dbReference type="Gene3D" id="3.40.50.300">
    <property type="entry name" value="P-loop containing nucleotide triphosphate hydrolases"/>
    <property type="match status" value="1"/>
</dbReference>
<evidence type="ECO:0000256" key="1">
    <source>
        <dbReference type="ARBA" id="ARBA00008894"/>
    </source>
</evidence>
<dbReference type="GO" id="GO:0005524">
    <property type="term" value="F:ATP binding"/>
    <property type="evidence" value="ECO:0007669"/>
    <property type="project" value="UniProtKB-KW"/>
</dbReference>
<keyword evidence="3" id="KW-0677">Repeat</keyword>
<dbReference type="AlphaFoldDB" id="A0AA88S4B8"/>
<reference evidence="8" key="1">
    <citation type="submission" date="2022-12" db="EMBL/GenBank/DDBJ databases">
        <title>Draft genome assemblies for two species of Escallonia (Escalloniales).</title>
        <authorList>
            <person name="Chanderbali A."/>
            <person name="Dervinis C."/>
            <person name="Anghel I."/>
            <person name="Soltis D."/>
            <person name="Soltis P."/>
            <person name="Zapata F."/>
        </authorList>
    </citation>
    <scope>NUCLEOTIDE SEQUENCE</scope>
    <source>
        <strain evidence="8">UCBG92.1500</strain>
        <tissue evidence="8">Leaf</tissue>
    </source>
</reference>
<dbReference type="Pfam" id="PF00931">
    <property type="entry name" value="NB-ARC"/>
    <property type="match status" value="1"/>
</dbReference>